<dbReference type="CDD" id="cd18186">
    <property type="entry name" value="BTB_POZ_ZBTB_KLHL-like"/>
    <property type="match status" value="1"/>
</dbReference>
<evidence type="ECO:0008006" key="3">
    <source>
        <dbReference type="Google" id="ProtNLM"/>
    </source>
</evidence>
<evidence type="ECO:0000313" key="2">
    <source>
        <dbReference type="Proteomes" id="UP000799444"/>
    </source>
</evidence>
<gene>
    <name evidence="1" type="ORF">EJ04DRAFT_425049</name>
</gene>
<feature type="non-terminal residue" evidence="1">
    <location>
        <position position="1"/>
    </location>
</feature>
<evidence type="ECO:0000313" key="1">
    <source>
        <dbReference type="EMBL" id="KAF2740439.1"/>
    </source>
</evidence>
<accession>A0A9P4R7Q0</accession>
<keyword evidence="2" id="KW-1185">Reference proteome</keyword>
<dbReference type="Gene3D" id="3.30.710.10">
    <property type="entry name" value="Potassium Channel Kv1.1, Chain A"/>
    <property type="match status" value="1"/>
</dbReference>
<sequence length="216" mass="24640">LRGPGIELHIGTRASLQDNSICNTWSLPKRLISHYSPFLEAACLRDFKESQEKRIELPDDDATVFALFVEWLYYGDYAIAPLSLPLSSISVDARCWVLGDKFLCTEFKNHAMSRLYAEHTSAIFTRAVTTQEVRYICDNSAPGSKLRQLYIALVATNFGNSDLVLGTADEWDKLLVDWKIDLWPEFNHEVIANSYDLGRKLVGKDFLGRAYFFNCR</sequence>
<comment type="caution">
    <text evidence="1">The sequence shown here is derived from an EMBL/GenBank/DDBJ whole genome shotgun (WGS) entry which is preliminary data.</text>
</comment>
<dbReference type="EMBL" id="ML996100">
    <property type="protein sequence ID" value="KAF2740439.1"/>
    <property type="molecule type" value="Genomic_DNA"/>
</dbReference>
<dbReference type="InterPro" id="IPR011333">
    <property type="entry name" value="SKP1/BTB/POZ_sf"/>
</dbReference>
<dbReference type="AlphaFoldDB" id="A0A9P4R7Q0"/>
<reference evidence="1" key="1">
    <citation type="journal article" date="2020" name="Stud. Mycol.">
        <title>101 Dothideomycetes genomes: a test case for predicting lifestyles and emergence of pathogens.</title>
        <authorList>
            <person name="Haridas S."/>
            <person name="Albert R."/>
            <person name="Binder M."/>
            <person name="Bloem J."/>
            <person name="Labutti K."/>
            <person name="Salamov A."/>
            <person name="Andreopoulos B."/>
            <person name="Baker S."/>
            <person name="Barry K."/>
            <person name="Bills G."/>
            <person name="Bluhm B."/>
            <person name="Cannon C."/>
            <person name="Castanera R."/>
            <person name="Culley D."/>
            <person name="Daum C."/>
            <person name="Ezra D."/>
            <person name="Gonzalez J."/>
            <person name="Henrissat B."/>
            <person name="Kuo A."/>
            <person name="Liang C."/>
            <person name="Lipzen A."/>
            <person name="Lutzoni F."/>
            <person name="Magnuson J."/>
            <person name="Mondo S."/>
            <person name="Nolan M."/>
            <person name="Ohm R."/>
            <person name="Pangilinan J."/>
            <person name="Park H.-J."/>
            <person name="Ramirez L."/>
            <person name="Alfaro M."/>
            <person name="Sun H."/>
            <person name="Tritt A."/>
            <person name="Yoshinaga Y."/>
            <person name="Zwiers L.-H."/>
            <person name="Turgeon B."/>
            <person name="Goodwin S."/>
            <person name="Spatafora J."/>
            <person name="Crous P."/>
            <person name="Grigoriev I."/>
        </authorList>
    </citation>
    <scope>NUCLEOTIDE SEQUENCE</scope>
    <source>
        <strain evidence="1">CBS 125425</strain>
    </source>
</reference>
<dbReference type="PANTHER" id="PTHR47843">
    <property type="entry name" value="BTB DOMAIN-CONTAINING PROTEIN-RELATED"/>
    <property type="match status" value="1"/>
</dbReference>
<dbReference type="OrthoDB" id="194443at2759"/>
<name>A0A9P4R7Q0_9PLEO</name>
<dbReference type="Proteomes" id="UP000799444">
    <property type="component" value="Unassembled WGS sequence"/>
</dbReference>
<organism evidence="1 2">
    <name type="scientific">Polyplosphaeria fusca</name>
    <dbReference type="NCBI Taxonomy" id="682080"/>
    <lineage>
        <taxon>Eukaryota</taxon>
        <taxon>Fungi</taxon>
        <taxon>Dikarya</taxon>
        <taxon>Ascomycota</taxon>
        <taxon>Pezizomycotina</taxon>
        <taxon>Dothideomycetes</taxon>
        <taxon>Pleosporomycetidae</taxon>
        <taxon>Pleosporales</taxon>
        <taxon>Tetraplosphaeriaceae</taxon>
        <taxon>Polyplosphaeria</taxon>
    </lineage>
</organism>
<dbReference type="SUPFAM" id="SSF54695">
    <property type="entry name" value="POZ domain"/>
    <property type="match status" value="1"/>
</dbReference>
<proteinExistence type="predicted"/>
<protein>
    <recommendedName>
        <fullName evidence="3">BTB domain-containing protein</fullName>
    </recommendedName>
</protein>